<evidence type="ECO:0000313" key="11">
    <source>
        <dbReference type="Proteomes" id="UP001267878"/>
    </source>
</evidence>
<dbReference type="InterPro" id="IPR024079">
    <property type="entry name" value="MetalloPept_cat_dom_sf"/>
</dbReference>
<organism evidence="10 11">
    <name type="scientific">Agrilutibacter niabensis</name>
    <dbReference type="NCBI Taxonomy" id="380628"/>
    <lineage>
        <taxon>Bacteria</taxon>
        <taxon>Pseudomonadati</taxon>
        <taxon>Pseudomonadota</taxon>
        <taxon>Gammaproteobacteria</taxon>
        <taxon>Lysobacterales</taxon>
        <taxon>Lysobacteraceae</taxon>
        <taxon>Agrilutibacter</taxon>
    </lineage>
</organism>
<keyword evidence="2" id="KW-0645">Protease</keyword>
<evidence type="ECO:0000256" key="5">
    <source>
        <dbReference type="ARBA" id="ARBA00022833"/>
    </source>
</evidence>
<name>A0ABU1VRD3_9GAMM</name>
<reference evidence="10 11" key="1">
    <citation type="submission" date="2023-07" db="EMBL/GenBank/DDBJ databases">
        <title>Sorghum-associated microbial communities from plants grown in Nebraska, USA.</title>
        <authorList>
            <person name="Schachtman D."/>
        </authorList>
    </citation>
    <scope>NUCLEOTIDE SEQUENCE [LARGE SCALE GENOMIC DNA]</scope>
    <source>
        <strain evidence="10 11">BE187</strain>
    </source>
</reference>
<dbReference type="InterPro" id="IPR000718">
    <property type="entry name" value="Peptidase_M13"/>
</dbReference>
<evidence type="ECO:0000313" key="10">
    <source>
        <dbReference type="EMBL" id="MDR7100054.1"/>
    </source>
</evidence>
<accession>A0ABU1VRD3</accession>
<dbReference type="PROSITE" id="PS51257">
    <property type="entry name" value="PROKAR_LIPOPROTEIN"/>
    <property type="match status" value="1"/>
</dbReference>
<keyword evidence="4 10" id="KW-0378">Hydrolase</keyword>
<dbReference type="Proteomes" id="UP001267878">
    <property type="component" value="Unassembled WGS sequence"/>
</dbReference>
<evidence type="ECO:0000259" key="9">
    <source>
        <dbReference type="Pfam" id="PF05649"/>
    </source>
</evidence>
<dbReference type="InterPro" id="IPR018497">
    <property type="entry name" value="Peptidase_M13_C"/>
</dbReference>
<dbReference type="Gene3D" id="1.10.1380.10">
    <property type="entry name" value="Neutral endopeptidase , domain2"/>
    <property type="match status" value="1"/>
</dbReference>
<gene>
    <name evidence="10" type="ORF">J2X04_002435</name>
</gene>
<dbReference type="PRINTS" id="PR00786">
    <property type="entry name" value="NEPRILYSIN"/>
</dbReference>
<dbReference type="GO" id="GO:0016787">
    <property type="term" value="F:hydrolase activity"/>
    <property type="evidence" value="ECO:0007669"/>
    <property type="project" value="UniProtKB-KW"/>
</dbReference>
<dbReference type="InterPro" id="IPR008753">
    <property type="entry name" value="Peptidase_M13_N"/>
</dbReference>
<dbReference type="EMBL" id="JAVDVW010000002">
    <property type="protein sequence ID" value="MDR7100054.1"/>
    <property type="molecule type" value="Genomic_DNA"/>
</dbReference>
<comment type="cofactor">
    <cofactor evidence="1">
        <name>Zn(2+)</name>
        <dbReference type="ChEBI" id="CHEBI:29105"/>
    </cofactor>
</comment>
<feature type="chain" id="PRO_5045646109" evidence="7">
    <location>
        <begin position="25"/>
        <end position="698"/>
    </location>
</feature>
<sequence length="698" mass="75786">MHLNRNLLFLALACSLAACKPASNETATAPATPAATAAAAPAMGVDLAGIDKNVKPGDDFDAYANGAWRNAAQIPDDRSSIGTGYEVQKKAEQRNADLIKGLAATNPAADTDARRIADYYAAYMDEAGIEARGLEPLKPELAKIDAIASKTDLARVLGSGLRADVDPLNATNYHTENLFGLFVAQGLQDPEHNIATLMQGGLAMPDREYYLSNDKEMVATRQKYLEYVTALLKLAAVEDADAKAKAVVALETRIAKAHASIVDTQDVHKANNPWEMSAFAKKAPGLDWTAYFTAAGLSSQKTIVAWQPAAITHLSALVGSEPLQAWKDYLTFHALNHSAGLLPKAYADLGFGFYGTTLQGTPKQKERWKRALDSTNNALGDAVGKLYAEKYFPASSKAQVEGMVKNILAAFGERVDTLEWMTPETKAKAKAKAETMRVGVGYPETWRDYAALEIRADDPLGNRLRAEAQEYKHQVAKLGAPVDRGEWWMTPQTVNAVNLPLQNAMNFPAAILEAPYFDPSADAAANYGSIGAVIGHEISHGFDDTGAEFDAQGRLANWWTPEDAKHFKAATAKLAAQYDAYEALPGLHINGEQTLGENIADVSGLTIAHEAYKKSLDGKEAPVIDGLTGDQRFFLAYAQSWRSKMRDAALRQRVLTDGHSPGRWRAQTVRNIDAWYDAYGAKPGEQLYLAPADRVKIW</sequence>
<keyword evidence="6" id="KW-0482">Metalloprotease</keyword>
<dbReference type="PANTHER" id="PTHR11733">
    <property type="entry name" value="ZINC METALLOPROTEASE FAMILY M13 NEPRILYSIN-RELATED"/>
    <property type="match status" value="1"/>
</dbReference>
<dbReference type="Pfam" id="PF05649">
    <property type="entry name" value="Peptidase_M13_N"/>
    <property type="match status" value="1"/>
</dbReference>
<evidence type="ECO:0000256" key="6">
    <source>
        <dbReference type="ARBA" id="ARBA00023049"/>
    </source>
</evidence>
<dbReference type="Pfam" id="PF01431">
    <property type="entry name" value="Peptidase_M13"/>
    <property type="match status" value="1"/>
</dbReference>
<feature type="signal peptide" evidence="7">
    <location>
        <begin position="1"/>
        <end position="24"/>
    </location>
</feature>
<dbReference type="InterPro" id="IPR042089">
    <property type="entry name" value="Peptidase_M13_dom_2"/>
</dbReference>
<evidence type="ECO:0000256" key="1">
    <source>
        <dbReference type="ARBA" id="ARBA00001947"/>
    </source>
</evidence>
<dbReference type="PANTHER" id="PTHR11733:SF211">
    <property type="entry name" value="OLIGOPEPTIDASE LIPOPROTEIN M13 FAMILY"/>
    <property type="match status" value="1"/>
</dbReference>
<evidence type="ECO:0000256" key="4">
    <source>
        <dbReference type="ARBA" id="ARBA00022801"/>
    </source>
</evidence>
<evidence type="ECO:0000256" key="7">
    <source>
        <dbReference type="SAM" id="SignalP"/>
    </source>
</evidence>
<evidence type="ECO:0000256" key="3">
    <source>
        <dbReference type="ARBA" id="ARBA00022723"/>
    </source>
</evidence>
<dbReference type="Gene3D" id="3.40.390.10">
    <property type="entry name" value="Collagenase (Catalytic Domain)"/>
    <property type="match status" value="1"/>
</dbReference>
<keyword evidence="5" id="KW-0862">Zinc</keyword>
<proteinExistence type="predicted"/>
<dbReference type="CDD" id="cd08662">
    <property type="entry name" value="M13"/>
    <property type="match status" value="1"/>
</dbReference>
<evidence type="ECO:0000256" key="2">
    <source>
        <dbReference type="ARBA" id="ARBA00022670"/>
    </source>
</evidence>
<comment type="caution">
    <text evidence="10">The sequence shown here is derived from an EMBL/GenBank/DDBJ whole genome shotgun (WGS) entry which is preliminary data.</text>
</comment>
<feature type="domain" description="Peptidase M13 C-terminal" evidence="8">
    <location>
        <begin position="495"/>
        <end position="695"/>
    </location>
</feature>
<evidence type="ECO:0000259" key="8">
    <source>
        <dbReference type="Pfam" id="PF01431"/>
    </source>
</evidence>
<keyword evidence="7" id="KW-0732">Signal</keyword>
<keyword evidence="11" id="KW-1185">Reference proteome</keyword>
<dbReference type="SUPFAM" id="SSF55486">
    <property type="entry name" value="Metalloproteases ('zincins'), catalytic domain"/>
    <property type="match status" value="1"/>
</dbReference>
<protein>
    <submittedName>
        <fullName evidence="10">Endopeptidase</fullName>
        <ecNumber evidence="10">3.4.24.-</ecNumber>
    </submittedName>
</protein>
<dbReference type="EC" id="3.4.24.-" evidence="10"/>
<feature type="domain" description="Peptidase M13 N-terminal" evidence="9">
    <location>
        <begin position="56"/>
        <end position="443"/>
    </location>
</feature>
<keyword evidence="3" id="KW-0479">Metal-binding</keyword>
<dbReference type="PROSITE" id="PS51885">
    <property type="entry name" value="NEPRILYSIN"/>
    <property type="match status" value="1"/>
</dbReference>
<dbReference type="RefSeq" id="WP_310054600.1">
    <property type="nucleotide sequence ID" value="NZ_JAVDVW010000002.1"/>
</dbReference>